<keyword evidence="1 6" id="KW-0963">Cytoplasm</keyword>
<evidence type="ECO:0000256" key="2">
    <source>
        <dbReference type="ARBA" id="ARBA00022603"/>
    </source>
</evidence>
<dbReference type="InterPro" id="IPR029028">
    <property type="entry name" value="Alpha/beta_knot_MTases"/>
</dbReference>
<comment type="function">
    <text evidence="6">Could methylate the ribose at the nucleotide 34 wobble position in tRNA.</text>
</comment>
<reference evidence="9 10" key="1">
    <citation type="submission" date="2014-10" db="EMBL/GenBank/DDBJ databases">
        <title>Draft genome sequence of the proteorhodopsin-containing marine bacterium Dokdonia donghaensis.</title>
        <authorList>
            <person name="Gomez-Consarnau L."/>
            <person name="Gonzalez J.M."/>
            <person name="Riedel T."/>
            <person name="Jaenicke S."/>
            <person name="Wagner-Doebler I."/>
            <person name="Fuhrman J.A."/>
        </authorList>
    </citation>
    <scope>NUCLEOTIDE SEQUENCE [LARGE SCALE GENOMIC DNA]</scope>
    <source>
        <strain evidence="9 10">DSW-1</strain>
    </source>
</reference>
<dbReference type="Pfam" id="PF00588">
    <property type="entry name" value="SpoU_methylase"/>
    <property type="match status" value="1"/>
</dbReference>
<feature type="binding site" evidence="6 7">
    <location>
        <position position="131"/>
    </location>
    <ligand>
        <name>S-adenosyl-L-methionine</name>
        <dbReference type="ChEBI" id="CHEBI:59789"/>
    </ligand>
</feature>
<comment type="catalytic activity">
    <reaction evidence="6">
        <text>cytidine(34) in tRNA + S-adenosyl-L-methionine = 2'-O-methylcytidine(34) in tRNA + S-adenosyl-L-homocysteine + H(+)</text>
        <dbReference type="Rhea" id="RHEA:43084"/>
        <dbReference type="Rhea" id="RHEA-COMP:10331"/>
        <dbReference type="Rhea" id="RHEA-COMP:10332"/>
        <dbReference type="ChEBI" id="CHEBI:15378"/>
        <dbReference type="ChEBI" id="CHEBI:57856"/>
        <dbReference type="ChEBI" id="CHEBI:59789"/>
        <dbReference type="ChEBI" id="CHEBI:74495"/>
        <dbReference type="ChEBI" id="CHEBI:82748"/>
        <dbReference type="EC" id="2.1.1.207"/>
    </reaction>
</comment>
<organism evidence="9 10">
    <name type="scientific">Dokdonia donghaensis DSW-1</name>
    <dbReference type="NCBI Taxonomy" id="1300343"/>
    <lineage>
        <taxon>Bacteria</taxon>
        <taxon>Pseudomonadati</taxon>
        <taxon>Bacteroidota</taxon>
        <taxon>Flavobacteriia</taxon>
        <taxon>Flavobacteriales</taxon>
        <taxon>Flavobacteriaceae</taxon>
        <taxon>Dokdonia</taxon>
    </lineage>
</organism>
<dbReference type="HAMAP" id="MF_01885">
    <property type="entry name" value="tRNA_methyltr_TrmL"/>
    <property type="match status" value="1"/>
</dbReference>
<dbReference type="GO" id="GO:0042802">
    <property type="term" value="F:identical protein binding"/>
    <property type="evidence" value="ECO:0007669"/>
    <property type="project" value="UniProtKB-ARBA"/>
</dbReference>
<dbReference type="Proteomes" id="UP000030140">
    <property type="component" value="Unassembled WGS sequence"/>
</dbReference>
<dbReference type="PANTHER" id="PTHR42971">
    <property type="entry name" value="TRNA (CYTIDINE(34)-2'-O)-METHYLTRANSFERASE"/>
    <property type="match status" value="1"/>
</dbReference>
<dbReference type="CDD" id="cd18094">
    <property type="entry name" value="SpoU-like_TrmL"/>
    <property type="match status" value="1"/>
</dbReference>
<dbReference type="GO" id="GO:0141098">
    <property type="term" value="F:tRNA (cytidine(34)-2'-O)-methyltransferase activity"/>
    <property type="evidence" value="ECO:0007669"/>
    <property type="project" value="RHEA"/>
</dbReference>
<evidence type="ECO:0000313" key="9">
    <source>
        <dbReference type="EMBL" id="KGO08060.1"/>
    </source>
</evidence>
<dbReference type="InterPro" id="IPR001537">
    <property type="entry name" value="SpoU_MeTrfase"/>
</dbReference>
<evidence type="ECO:0000256" key="4">
    <source>
        <dbReference type="ARBA" id="ARBA00022691"/>
    </source>
</evidence>
<dbReference type="GO" id="GO:0141102">
    <property type="term" value="F:tRNA (5-carboxymethylaminomethyluridine(34)-2'-O)-methyltransferase activity"/>
    <property type="evidence" value="ECO:0007669"/>
    <property type="project" value="RHEA"/>
</dbReference>
<keyword evidence="2 6" id="KW-0489">Methyltransferase</keyword>
<gene>
    <name evidence="9" type="ORF">NV36_12620</name>
</gene>
<name>A0A0A2H5Z6_9FLAO</name>
<dbReference type="EMBL" id="JSAQ01000001">
    <property type="protein sequence ID" value="KGO08060.1"/>
    <property type="molecule type" value="Genomic_DNA"/>
</dbReference>
<proteinExistence type="inferred from homology"/>
<dbReference type="GO" id="GO:0002130">
    <property type="term" value="P:wobble position ribose methylation"/>
    <property type="evidence" value="ECO:0007669"/>
    <property type="project" value="TreeGrafter"/>
</dbReference>
<comment type="subcellular location">
    <subcellularLocation>
        <location evidence="6">Cytoplasm</location>
    </subcellularLocation>
</comment>
<protein>
    <recommendedName>
        <fullName evidence="6">Putative tRNA (cytidine(34)-2'-O)-methyltransferase</fullName>
        <ecNumber evidence="6">2.1.1.207</ecNumber>
    </recommendedName>
    <alternativeName>
        <fullName evidence="6">tRNA (cytidine/uridine-2'-O-)-methyltransferase</fullName>
    </alternativeName>
</protein>
<accession>A0A0A2H5Z6</accession>
<dbReference type="PIRSF" id="PIRSF029256">
    <property type="entry name" value="SpoU_TrmH_prd"/>
    <property type="match status" value="1"/>
</dbReference>
<evidence type="ECO:0000256" key="1">
    <source>
        <dbReference type="ARBA" id="ARBA00022490"/>
    </source>
</evidence>
<dbReference type="FunFam" id="3.40.1280.10:FF:000002">
    <property type="entry name" value="Peptidylprolyl isomerase"/>
    <property type="match status" value="1"/>
</dbReference>
<dbReference type="RefSeq" id="WP_035329062.1">
    <property type="nucleotide sequence ID" value="NZ_CP015125.1"/>
</dbReference>
<dbReference type="PANTHER" id="PTHR42971:SF1">
    <property type="entry name" value="TRNA (CYTIDINE(34)-2'-O)-METHYLTRANSFERASE"/>
    <property type="match status" value="1"/>
</dbReference>
<dbReference type="InterPro" id="IPR029026">
    <property type="entry name" value="tRNA_m1G_MTases_N"/>
</dbReference>
<evidence type="ECO:0000256" key="3">
    <source>
        <dbReference type="ARBA" id="ARBA00022679"/>
    </source>
</evidence>
<keyword evidence="4 6" id="KW-0949">S-adenosyl-L-methionine</keyword>
<dbReference type="GO" id="GO:0005737">
    <property type="term" value="C:cytoplasm"/>
    <property type="evidence" value="ECO:0007669"/>
    <property type="project" value="UniProtKB-SubCell"/>
</dbReference>
<dbReference type="AlphaFoldDB" id="A0A0A2H5Z6"/>
<feature type="binding site" evidence="6 7">
    <location>
        <position position="101"/>
    </location>
    <ligand>
        <name>S-adenosyl-L-methionine</name>
        <dbReference type="ChEBI" id="CHEBI:59789"/>
    </ligand>
</feature>
<keyword evidence="5 6" id="KW-0819">tRNA processing</keyword>
<dbReference type="Gene3D" id="3.40.1280.10">
    <property type="match status" value="1"/>
</dbReference>
<comment type="similarity">
    <text evidence="6">Belongs to the class IV-like SAM-binding methyltransferase superfamily. RNA methyltransferase TrmH family. TrmL subfamily.</text>
</comment>
<sequence length="151" mass="17257">MMLNIVLINPEIPNNTGNIGRLALGSGCKLHLVKPFGFEIDDTRLKRAGLDYWQHLDVQYYDSIEDFFEKNAFAKMAFLSSHGTKSHYDIPFEEDLFLVFGKESKGLPKEITEKHPDQLYKIPLFSEHIRSLNLANSVGIVAYEGIRQLNL</sequence>
<evidence type="ECO:0000256" key="5">
    <source>
        <dbReference type="ARBA" id="ARBA00022694"/>
    </source>
</evidence>
<feature type="binding site" evidence="6 7">
    <location>
        <position position="122"/>
    </location>
    <ligand>
        <name>S-adenosyl-L-methionine</name>
        <dbReference type="ChEBI" id="CHEBI:59789"/>
    </ligand>
</feature>
<keyword evidence="3 6" id="KW-0808">Transferase</keyword>
<feature type="domain" description="tRNA/rRNA methyltransferase SpoU type" evidence="8">
    <location>
        <begin position="3"/>
        <end position="143"/>
    </location>
</feature>
<evidence type="ECO:0000256" key="6">
    <source>
        <dbReference type="HAMAP-Rule" id="MF_01885"/>
    </source>
</evidence>
<evidence type="ECO:0000313" key="10">
    <source>
        <dbReference type="Proteomes" id="UP000030140"/>
    </source>
</evidence>
<comment type="caution">
    <text evidence="9">The sequence shown here is derived from an EMBL/GenBank/DDBJ whole genome shotgun (WGS) entry which is preliminary data.</text>
</comment>
<evidence type="ECO:0000256" key="7">
    <source>
        <dbReference type="PIRSR" id="PIRSR029256-1"/>
    </source>
</evidence>
<evidence type="ECO:0000259" key="8">
    <source>
        <dbReference type="Pfam" id="PF00588"/>
    </source>
</evidence>
<feature type="binding site" evidence="6 7">
    <location>
        <position position="79"/>
    </location>
    <ligand>
        <name>S-adenosyl-L-methionine</name>
        <dbReference type="ChEBI" id="CHEBI:59789"/>
    </ligand>
</feature>
<keyword evidence="10" id="KW-1185">Reference proteome</keyword>
<comment type="catalytic activity">
    <reaction evidence="6">
        <text>5-carboxymethylaminomethyluridine(34) in tRNA(Leu) + S-adenosyl-L-methionine = 5-carboxymethylaminomethyl-2'-O-methyluridine(34) in tRNA(Leu) + S-adenosyl-L-homocysteine + H(+)</text>
        <dbReference type="Rhea" id="RHEA:43088"/>
        <dbReference type="Rhea" id="RHEA-COMP:10333"/>
        <dbReference type="Rhea" id="RHEA-COMP:10334"/>
        <dbReference type="ChEBI" id="CHEBI:15378"/>
        <dbReference type="ChEBI" id="CHEBI:57856"/>
        <dbReference type="ChEBI" id="CHEBI:59789"/>
        <dbReference type="ChEBI" id="CHEBI:74508"/>
        <dbReference type="ChEBI" id="CHEBI:74511"/>
        <dbReference type="EC" id="2.1.1.207"/>
    </reaction>
</comment>
<dbReference type="SUPFAM" id="SSF75217">
    <property type="entry name" value="alpha/beta knot"/>
    <property type="match status" value="1"/>
</dbReference>
<dbReference type="EC" id="2.1.1.207" evidence="6"/>
<dbReference type="GO" id="GO:0003723">
    <property type="term" value="F:RNA binding"/>
    <property type="evidence" value="ECO:0007669"/>
    <property type="project" value="InterPro"/>
</dbReference>
<dbReference type="InterPro" id="IPR016914">
    <property type="entry name" value="TrmL"/>
</dbReference>